<feature type="transmembrane region" description="Helical" evidence="1">
    <location>
        <begin position="480"/>
        <end position="507"/>
    </location>
</feature>
<dbReference type="Pfam" id="PF13632">
    <property type="entry name" value="Glyco_trans_2_3"/>
    <property type="match status" value="1"/>
</dbReference>
<protein>
    <recommendedName>
        <fullName evidence="2">Glycosyltransferase 2-like domain-containing protein</fullName>
    </recommendedName>
</protein>
<proteinExistence type="predicted"/>
<dbReference type="PANTHER" id="PTHR36851:SF1">
    <property type="entry name" value="GLYCO_TRANS_2-LIKE DOMAIN-CONTAINING PROTEIN"/>
    <property type="match status" value="1"/>
</dbReference>
<keyword evidence="1" id="KW-0472">Membrane</keyword>
<evidence type="ECO:0000259" key="2">
    <source>
        <dbReference type="Pfam" id="PF13632"/>
    </source>
</evidence>
<organism evidence="3 4">
    <name type="scientific">Hortaea werneckii</name>
    <name type="common">Black yeast</name>
    <name type="synonym">Cladosporium werneckii</name>
    <dbReference type="NCBI Taxonomy" id="91943"/>
    <lineage>
        <taxon>Eukaryota</taxon>
        <taxon>Fungi</taxon>
        <taxon>Dikarya</taxon>
        <taxon>Ascomycota</taxon>
        <taxon>Pezizomycotina</taxon>
        <taxon>Dothideomycetes</taxon>
        <taxon>Dothideomycetidae</taxon>
        <taxon>Mycosphaerellales</taxon>
        <taxon>Teratosphaeriaceae</taxon>
        <taxon>Hortaea</taxon>
    </lineage>
</organism>
<feature type="domain" description="Glycosyltransferase 2-like" evidence="2">
    <location>
        <begin position="235"/>
        <end position="481"/>
    </location>
</feature>
<dbReference type="InterPro" id="IPR029044">
    <property type="entry name" value="Nucleotide-diphossugar_trans"/>
</dbReference>
<name>A0A3M7AVL2_HORWE</name>
<evidence type="ECO:0000313" key="3">
    <source>
        <dbReference type="EMBL" id="RMY31574.1"/>
    </source>
</evidence>
<dbReference type="OrthoDB" id="5819478at2759"/>
<dbReference type="InterPro" id="IPR001173">
    <property type="entry name" value="Glyco_trans_2-like"/>
</dbReference>
<dbReference type="EMBL" id="QWIN01002297">
    <property type="protein sequence ID" value="RMY31574.1"/>
    <property type="molecule type" value="Genomic_DNA"/>
</dbReference>
<dbReference type="AlphaFoldDB" id="A0A3M7AVL2"/>
<reference evidence="3 4" key="1">
    <citation type="journal article" date="2018" name="BMC Genomics">
        <title>Genomic evidence for intraspecific hybridization in a clonal and extremely halotolerant yeast.</title>
        <authorList>
            <person name="Gostincar C."/>
            <person name="Stajich J.E."/>
            <person name="Zupancic J."/>
            <person name="Zalar P."/>
            <person name="Gunde-Cimerman N."/>
        </authorList>
    </citation>
    <scope>NUCLEOTIDE SEQUENCE [LARGE SCALE GENOMIC DNA]</scope>
    <source>
        <strain evidence="3 4">EXF-151</strain>
    </source>
</reference>
<gene>
    <name evidence="3" type="ORF">D0865_14959</name>
</gene>
<sequence>MNTTGGTYVYMTRIIPALSVLALITLIVYSFVIEPYGQNSSRRSHGPAAATSWQLALSAYTILLHFMSIAFPARVCWAMGDVIRHMKELASIKDSPKKRRGQILKGDRGCMTLQTPMFVIILPAYKEEITTLEETLRVLASHPRARQSYHIYLAMEEKEEKSDVKAATLIQSFQRAFYRMSFTVHPQNIPGEAQGKSSNESWAAKEACKEYPRVIQRNVVLRRLRKSKTDRNIAADTHLSPRYFSQIARKHIEDPEYNQTSIYVPPIVFDRNLHRVPLPVRTADLMWAGAGLSSLYAGSSVCIPTSVYSLPMTLVDRVGGWDTDPGAIGEDMHMYLKCFFALSGNLKVQLVQAAASQCDVSSDVPGLKGYLDGLNARYKQALRHMWGSLDTGYTVRKTIEMLDRHRRADLAKIGLPAKAPKHFDDVIMAVQDAFFTACAPTWNAWSTKNGIPKASTPTLADAKPADAPTLPMHKMNIITLYVRLFEAHFLPIHLAVILTTSSIFQFVVPGFMMPEVLRLALNFAGWCRLAGWLLMLLFFHRYNQYHRLCVALRKDEMRKAGMLGEVSEHDGFTSQVFQVAGLLECGLFPIGGFIFGAIPALQAVMSHVFTDRLTYVVSLKPQFAMKQWRGEGVRS</sequence>
<comment type="caution">
    <text evidence="3">The sequence shown here is derived from an EMBL/GenBank/DDBJ whole genome shotgun (WGS) entry which is preliminary data.</text>
</comment>
<dbReference type="SUPFAM" id="SSF53448">
    <property type="entry name" value="Nucleotide-diphospho-sugar transferases"/>
    <property type="match status" value="1"/>
</dbReference>
<dbReference type="Proteomes" id="UP000270230">
    <property type="component" value="Unassembled WGS sequence"/>
</dbReference>
<evidence type="ECO:0000256" key="1">
    <source>
        <dbReference type="SAM" id="Phobius"/>
    </source>
</evidence>
<dbReference type="PANTHER" id="PTHR36851">
    <property type="entry name" value="UNNAMED PRODUCT"/>
    <property type="match status" value="1"/>
</dbReference>
<keyword evidence="1" id="KW-1133">Transmembrane helix</keyword>
<feature type="transmembrane region" description="Helical" evidence="1">
    <location>
        <begin position="12"/>
        <end position="33"/>
    </location>
</feature>
<feature type="transmembrane region" description="Helical" evidence="1">
    <location>
        <begin position="53"/>
        <end position="77"/>
    </location>
</feature>
<feature type="transmembrane region" description="Helical" evidence="1">
    <location>
        <begin position="519"/>
        <end position="539"/>
    </location>
</feature>
<accession>A0A3M7AVL2</accession>
<keyword evidence="1" id="KW-0812">Transmembrane</keyword>
<evidence type="ECO:0000313" key="4">
    <source>
        <dbReference type="Proteomes" id="UP000270230"/>
    </source>
</evidence>